<reference evidence="3" key="2">
    <citation type="submission" date="2025-08" db="UniProtKB">
        <authorList>
            <consortium name="RefSeq"/>
        </authorList>
    </citation>
    <scope>IDENTIFICATION</scope>
    <source>
        <tissue evidence="3">Leaf</tissue>
    </source>
</reference>
<name>A0A9W3DL15_RAPSA</name>
<accession>A0A9W3DL15</accession>
<dbReference type="OrthoDB" id="1113151at2759"/>
<feature type="compositionally biased region" description="Basic and acidic residues" evidence="1">
    <location>
        <begin position="112"/>
        <end position="135"/>
    </location>
</feature>
<evidence type="ECO:0000313" key="3">
    <source>
        <dbReference type="RefSeq" id="XP_056864457.1"/>
    </source>
</evidence>
<feature type="region of interest" description="Disordered" evidence="1">
    <location>
        <begin position="91"/>
        <end position="162"/>
    </location>
</feature>
<protein>
    <submittedName>
        <fullName evidence="3">Uncharacterized protein LOC130511470</fullName>
    </submittedName>
</protein>
<dbReference type="AlphaFoldDB" id="A0A9W3DL15"/>
<organism evidence="2 3">
    <name type="scientific">Raphanus sativus</name>
    <name type="common">Radish</name>
    <name type="synonym">Raphanus raphanistrum var. sativus</name>
    <dbReference type="NCBI Taxonomy" id="3726"/>
    <lineage>
        <taxon>Eukaryota</taxon>
        <taxon>Viridiplantae</taxon>
        <taxon>Streptophyta</taxon>
        <taxon>Embryophyta</taxon>
        <taxon>Tracheophyta</taxon>
        <taxon>Spermatophyta</taxon>
        <taxon>Magnoliopsida</taxon>
        <taxon>eudicotyledons</taxon>
        <taxon>Gunneridae</taxon>
        <taxon>Pentapetalae</taxon>
        <taxon>rosids</taxon>
        <taxon>malvids</taxon>
        <taxon>Brassicales</taxon>
        <taxon>Brassicaceae</taxon>
        <taxon>Brassiceae</taxon>
        <taxon>Raphanus</taxon>
    </lineage>
</organism>
<evidence type="ECO:0000313" key="2">
    <source>
        <dbReference type="Proteomes" id="UP000504610"/>
    </source>
</evidence>
<dbReference type="RefSeq" id="XP_056864457.1">
    <property type="nucleotide sequence ID" value="XM_057008477.1"/>
</dbReference>
<dbReference type="Proteomes" id="UP000504610">
    <property type="component" value="Chromosome 4"/>
</dbReference>
<evidence type="ECO:0000256" key="1">
    <source>
        <dbReference type="SAM" id="MobiDB-lite"/>
    </source>
</evidence>
<proteinExistence type="predicted"/>
<keyword evidence="2" id="KW-1185">Reference proteome</keyword>
<dbReference type="KEGG" id="rsz:130511470"/>
<gene>
    <name evidence="3" type="primary">LOC130511470</name>
</gene>
<reference evidence="2" key="1">
    <citation type="journal article" date="2019" name="Database">
        <title>The radish genome database (RadishGD): an integrated information resource for radish genomics.</title>
        <authorList>
            <person name="Yu H.J."/>
            <person name="Baek S."/>
            <person name="Lee Y.J."/>
            <person name="Cho A."/>
            <person name="Mun J.H."/>
        </authorList>
    </citation>
    <scope>NUCLEOTIDE SEQUENCE [LARGE SCALE GENOMIC DNA]</scope>
    <source>
        <strain evidence="2">cv. WK10039</strain>
    </source>
</reference>
<dbReference type="GeneID" id="130511470"/>
<sequence length="224" mass="25812">MALEDDANQTEMTPREIELLNKLEFLQSQVTDLHKSREATPGGPELLLEVQNLKDKLGEHSKQLQQSAEKLYAIEAENLVLRQENHTLGEASNKRKRFRTKVRPMASLYTPRDSEEVPRRPASTKDEPESREATNDRTQVQVDSDSDTEYEEYSPNDPDISDPALAAYLERVVFERSVTIQSMVERLPGHLLLFEEAIRGPTLIHLSWKRLLWWRCRESSLSQA</sequence>
<feature type="compositionally biased region" description="Acidic residues" evidence="1">
    <location>
        <begin position="144"/>
        <end position="154"/>
    </location>
</feature>